<keyword evidence="9" id="KW-1185">Reference proteome</keyword>
<evidence type="ECO:0000256" key="4">
    <source>
        <dbReference type="ARBA" id="ARBA00023163"/>
    </source>
</evidence>
<dbReference type="GO" id="GO:0005634">
    <property type="term" value="C:nucleus"/>
    <property type="evidence" value="ECO:0007669"/>
    <property type="project" value="UniProtKB-SubCell"/>
</dbReference>
<reference evidence="8" key="1">
    <citation type="submission" date="2023-07" db="EMBL/GenBank/DDBJ databases">
        <title>draft genome sequence of fig (Ficus carica).</title>
        <authorList>
            <person name="Takahashi T."/>
            <person name="Nishimura K."/>
        </authorList>
    </citation>
    <scope>NUCLEOTIDE SEQUENCE</scope>
</reference>
<dbReference type="InterPro" id="IPR006458">
    <property type="entry name" value="Ovate_C"/>
</dbReference>
<keyword evidence="2 6" id="KW-0678">Repressor</keyword>
<protein>
    <recommendedName>
        <fullName evidence="6">Transcription repressor</fullName>
    </recommendedName>
    <alternativeName>
        <fullName evidence="6">Ovate family protein</fullName>
    </alternativeName>
</protein>
<dbReference type="GO" id="GO:0045892">
    <property type="term" value="P:negative regulation of DNA-templated transcription"/>
    <property type="evidence" value="ECO:0007669"/>
    <property type="project" value="UniProtKB-UniRule"/>
</dbReference>
<evidence type="ECO:0000256" key="2">
    <source>
        <dbReference type="ARBA" id="ARBA00022491"/>
    </source>
</evidence>
<dbReference type="NCBIfam" id="TIGR01568">
    <property type="entry name" value="A_thal_3678"/>
    <property type="match status" value="1"/>
</dbReference>
<dbReference type="Proteomes" id="UP001187192">
    <property type="component" value="Unassembled WGS sequence"/>
</dbReference>
<organism evidence="8 9">
    <name type="scientific">Ficus carica</name>
    <name type="common">Common fig</name>
    <dbReference type="NCBI Taxonomy" id="3494"/>
    <lineage>
        <taxon>Eukaryota</taxon>
        <taxon>Viridiplantae</taxon>
        <taxon>Streptophyta</taxon>
        <taxon>Embryophyta</taxon>
        <taxon>Tracheophyta</taxon>
        <taxon>Spermatophyta</taxon>
        <taxon>Magnoliopsida</taxon>
        <taxon>eudicotyledons</taxon>
        <taxon>Gunneridae</taxon>
        <taxon>Pentapetalae</taxon>
        <taxon>rosids</taxon>
        <taxon>fabids</taxon>
        <taxon>Rosales</taxon>
        <taxon>Moraceae</taxon>
        <taxon>Ficeae</taxon>
        <taxon>Ficus</taxon>
    </lineage>
</organism>
<dbReference type="InterPro" id="IPR038933">
    <property type="entry name" value="Ovate"/>
</dbReference>
<proteinExistence type="predicted"/>
<dbReference type="PROSITE" id="PS51754">
    <property type="entry name" value="OVATE"/>
    <property type="match status" value="1"/>
</dbReference>
<feature type="domain" description="OVATE" evidence="7">
    <location>
        <begin position="124"/>
        <end position="193"/>
    </location>
</feature>
<dbReference type="EMBL" id="BTGU01000107">
    <property type="protein sequence ID" value="GMN61156.1"/>
    <property type="molecule type" value="Genomic_DNA"/>
</dbReference>
<keyword evidence="3 6" id="KW-0805">Transcription regulation</keyword>
<accession>A0AA88DTU0</accession>
<name>A0AA88DTU0_FICCA</name>
<evidence type="ECO:0000256" key="6">
    <source>
        <dbReference type="RuleBase" id="RU367028"/>
    </source>
</evidence>
<comment type="function">
    <text evidence="6">Transcriptional repressor that regulates multiple aspects of plant growth and development.</text>
</comment>
<sequence length="232" mass="26336">MGLIPSFFKNKKSKRSCSWKWRTLKQLKTISFYVKAKMFKNNANFAVSSRNSSKFATVLDHSWSQSRCFSSLARTVERDQISKSRELLLQNAVQAIKTKRLFFEPTGNTNSILGSARFPFQDCVAQAIETSDPYAGYRVSMEEIAEAYGLVRNSNVEKDSSECLEGLLSWYLTMNEKKNHGFIIEAFIDMYAGLPSCSNSCYFSFNASASSSKSKDWWEININESSTLRGES</sequence>
<evidence type="ECO:0000256" key="1">
    <source>
        <dbReference type="ARBA" id="ARBA00004123"/>
    </source>
</evidence>
<evidence type="ECO:0000313" key="9">
    <source>
        <dbReference type="Proteomes" id="UP001187192"/>
    </source>
</evidence>
<gene>
    <name evidence="8" type="ORF">TIFTF001_030234</name>
</gene>
<evidence type="ECO:0000259" key="7">
    <source>
        <dbReference type="PROSITE" id="PS51754"/>
    </source>
</evidence>
<comment type="subcellular location">
    <subcellularLocation>
        <location evidence="1 6">Nucleus</location>
    </subcellularLocation>
</comment>
<dbReference type="AlphaFoldDB" id="A0AA88DTU0"/>
<dbReference type="PANTHER" id="PTHR33057:SF113">
    <property type="entry name" value="TRANSCRIPTION REPRESSOR"/>
    <property type="match status" value="1"/>
</dbReference>
<evidence type="ECO:0000256" key="3">
    <source>
        <dbReference type="ARBA" id="ARBA00023015"/>
    </source>
</evidence>
<evidence type="ECO:0000256" key="5">
    <source>
        <dbReference type="ARBA" id="ARBA00023242"/>
    </source>
</evidence>
<dbReference type="Pfam" id="PF04844">
    <property type="entry name" value="Ovate"/>
    <property type="match status" value="1"/>
</dbReference>
<dbReference type="PANTHER" id="PTHR33057">
    <property type="entry name" value="TRANSCRIPTION REPRESSOR OFP7-RELATED"/>
    <property type="match status" value="1"/>
</dbReference>
<dbReference type="Gramene" id="FCD_00027994-RA">
    <property type="protein sequence ID" value="FCD_00027994-RA:cds"/>
    <property type="gene ID" value="FCD_00027994"/>
</dbReference>
<keyword evidence="5 6" id="KW-0539">Nucleus</keyword>
<comment type="caution">
    <text evidence="8">The sequence shown here is derived from an EMBL/GenBank/DDBJ whole genome shotgun (WGS) entry which is preliminary data.</text>
</comment>
<keyword evidence="4 6" id="KW-0804">Transcription</keyword>
<evidence type="ECO:0000313" key="8">
    <source>
        <dbReference type="EMBL" id="GMN61156.1"/>
    </source>
</evidence>